<protein>
    <submittedName>
        <fullName evidence="2">TIR domain-containing protein</fullName>
    </submittedName>
</protein>
<dbReference type="AlphaFoldDB" id="A0A9D1QSU5"/>
<dbReference type="Gene3D" id="3.40.50.11200">
    <property type="match status" value="1"/>
</dbReference>
<dbReference type="InterPro" id="IPR015032">
    <property type="entry name" value="ThsB__TIR-like_domain"/>
</dbReference>
<evidence type="ECO:0000259" key="1">
    <source>
        <dbReference type="Pfam" id="PF08937"/>
    </source>
</evidence>
<dbReference type="Pfam" id="PF08937">
    <property type="entry name" value="ThsB_TIR"/>
    <property type="match status" value="1"/>
</dbReference>
<evidence type="ECO:0000313" key="3">
    <source>
        <dbReference type="Proteomes" id="UP000886822"/>
    </source>
</evidence>
<evidence type="ECO:0000313" key="2">
    <source>
        <dbReference type="EMBL" id="HIW72173.1"/>
    </source>
</evidence>
<comment type="caution">
    <text evidence="2">The sequence shown here is derived from an EMBL/GenBank/DDBJ whole genome shotgun (WGS) entry which is preliminary data.</text>
</comment>
<dbReference type="EMBL" id="DXGJ01000046">
    <property type="protein sequence ID" value="HIW72173.1"/>
    <property type="molecule type" value="Genomic_DNA"/>
</dbReference>
<accession>A0A9D1QSU5</accession>
<feature type="domain" description="Thoeris protein ThsB TIR-like" evidence="1">
    <location>
        <begin position="6"/>
        <end position="99"/>
    </location>
</feature>
<sequence length="132" mass="15937">MSTLLISYQANDPLAQSFQHQLQEWADENWDFPTVKFHQQRTKTSFTGWQAMEQRRKFRQEIKQVQQFLVIISRDTWQSEWVNWEIETAAKQDKWLYAAKLDIPYMIPISLWEAHPQWIEPFDQQALSQGHI</sequence>
<dbReference type="SUPFAM" id="SSF52206">
    <property type="entry name" value="Hypothetical protein MTH538"/>
    <property type="match status" value="1"/>
</dbReference>
<proteinExistence type="predicted"/>
<dbReference type="InterPro" id="IPR036490">
    <property type="entry name" value="ThsB_TIR-like_sf"/>
</dbReference>
<name>A0A9D1QSU5_9LACO</name>
<reference evidence="2" key="1">
    <citation type="journal article" date="2021" name="PeerJ">
        <title>Extensive microbial diversity within the chicken gut microbiome revealed by metagenomics and culture.</title>
        <authorList>
            <person name="Gilroy R."/>
            <person name="Ravi A."/>
            <person name="Getino M."/>
            <person name="Pursley I."/>
            <person name="Horton D.L."/>
            <person name="Alikhan N.F."/>
            <person name="Baker D."/>
            <person name="Gharbi K."/>
            <person name="Hall N."/>
            <person name="Watson M."/>
            <person name="Adriaenssens E.M."/>
            <person name="Foster-Nyarko E."/>
            <person name="Jarju S."/>
            <person name="Secka A."/>
            <person name="Antonio M."/>
            <person name="Oren A."/>
            <person name="Chaudhuri R.R."/>
            <person name="La Ragione R."/>
            <person name="Hildebrand F."/>
            <person name="Pallen M.J."/>
        </authorList>
    </citation>
    <scope>NUCLEOTIDE SEQUENCE</scope>
    <source>
        <strain evidence="2">CHK173-259</strain>
    </source>
</reference>
<reference evidence="2" key="2">
    <citation type="submission" date="2021-04" db="EMBL/GenBank/DDBJ databases">
        <authorList>
            <person name="Gilroy R."/>
        </authorList>
    </citation>
    <scope>NUCLEOTIDE SEQUENCE</scope>
    <source>
        <strain evidence="2">CHK173-259</strain>
    </source>
</reference>
<dbReference type="Proteomes" id="UP000886822">
    <property type="component" value="Unassembled WGS sequence"/>
</dbReference>
<gene>
    <name evidence="2" type="ORF">H9875_06050</name>
</gene>
<organism evidence="2 3">
    <name type="scientific">Candidatus Levilactobacillus faecigallinarum</name>
    <dbReference type="NCBI Taxonomy" id="2838638"/>
    <lineage>
        <taxon>Bacteria</taxon>
        <taxon>Bacillati</taxon>
        <taxon>Bacillota</taxon>
        <taxon>Bacilli</taxon>
        <taxon>Lactobacillales</taxon>
        <taxon>Lactobacillaceae</taxon>
        <taxon>Levilactobacillus</taxon>
    </lineage>
</organism>